<keyword evidence="2 4" id="KW-0863">Zinc-finger</keyword>
<accession>A0A8H5FSA4</accession>
<dbReference type="AlphaFoldDB" id="A0A8H5FSA4"/>
<keyword evidence="7" id="KW-1185">Reference proteome</keyword>
<dbReference type="GO" id="GO:0008270">
    <property type="term" value="F:zinc ion binding"/>
    <property type="evidence" value="ECO:0007669"/>
    <property type="project" value="UniProtKB-KW"/>
</dbReference>
<dbReference type="EMBL" id="JAACJO010000029">
    <property type="protein sequence ID" value="KAF5346887.1"/>
    <property type="molecule type" value="Genomic_DNA"/>
</dbReference>
<comment type="caution">
    <text evidence="6">The sequence shown here is derived from an EMBL/GenBank/DDBJ whole genome shotgun (WGS) entry which is preliminary data.</text>
</comment>
<feature type="domain" description="MYND-type" evidence="5">
    <location>
        <begin position="46"/>
        <end position="83"/>
    </location>
</feature>
<sequence>MSSKSFPAGVCVNDDFFSGRSHVERLVMPERKPRQISVPLQQLDKCQVCGATERLRVCNSCASAIYCSAACQKEAWKGHKKSCAQSHQINLKHFYPFIAFLFDYLRRVTNPKDFYHPAHSRKILDSPIPKVRKASRSSQVLKHTVVLGDDHKGMDTPLGLVQWNQHDVKFIDIFKIYYQTLREITIPEMTTAICMTLLAEVYSSDYADLVDTKTGPKPCFRLEYGQSPISDFGICKGRIQSRRNCVQVWSYYDPKNDARHTLTDPNNHYWIYFKTIRGDLITLDCCSYSFGMESFVDAGPYIAKLPSYVRAVESTRIPAFFHTSQDEHRRPYSLIEEKRISVMHNKRLHSALSTRTPHTESPVQTEIIRGFFEEVIGRKCTDKEANKVRSYRLHSTAAMNEVLSGGYWRDWDKPTVYREGLLKGGPNGWSDLQTLFKDSSSVQAHYEWLDEVFPPKKSVRR</sequence>
<evidence type="ECO:0000259" key="5">
    <source>
        <dbReference type="PROSITE" id="PS50865"/>
    </source>
</evidence>
<dbReference type="PROSITE" id="PS50865">
    <property type="entry name" value="ZF_MYND_2"/>
    <property type="match status" value="1"/>
</dbReference>
<name>A0A8H5FSA4_9AGAR</name>
<evidence type="ECO:0000256" key="2">
    <source>
        <dbReference type="ARBA" id="ARBA00022771"/>
    </source>
</evidence>
<proteinExistence type="predicted"/>
<dbReference type="PROSITE" id="PS01360">
    <property type="entry name" value="ZF_MYND_1"/>
    <property type="match status" value="1"/>
</dbReference>
<dbReference type="Gene3D" id="6.10.140.2220">
    <property type="match status" value="1"/>
</dbReference>
<evidence type="ECO:0000256" key="1">
    <source>
        <dbReference type="ARBA" id="ARBA00022723"/>
    </source>
</evidence>
<protein>
    <recommendedName>
        <fullName evidence="5">MYND-type domain-containing protein</fullName>
    </recommendedName>
</protein>
<evidence type="ECO:0000256" key="4">
    <source>
        <dbReference type="PROSITE-ProRule" id="PRU00134"/>
    </source>
</evidence>
<dbReference type="Pfam" id="PF01753">
    <property type="entry name" value="zf-MYND"/>
    <property type="match status" value="1"/>
</dbReference>
<gene>
    <name evidence="6" type="ORF">D9756_010599</name>
</gene>
<evidence type="ECO:0000313" key="7">
    <source>
        <dbReference type="Proteomes" id="UP000559027"/>
    </source>
</evidence>
<keyword evidence="3" id="KW-0862">Zinc</keyword>
<keyword evidence="1" id="KW-0479">Metal-binding</keyword>
<dbReference type="Proteomes" id="UP000559027">
    <property type="component" value="Unassembled WGS sequence"/>
</dbReference>
<organism evidence="6 7">
    <name type="scientific">Leucocoprinus leucothites</name>
    <dbReference type="NCBI Taxonomy" id="201217"/>
    <lineage>
        <taxon>Eukaryota</taxon>
        <taxon>Fungi</taxon>
        <taxon>Dikarya</taxon>
        <taxon>Basidiomycota</taxon>
        <taxon>Agaricomycotina</taxon>
        <taxon>Agaricomycetes</taxon>
        <taxon>Agaricomycetidae</taxon>
        <taxon>Agaricales</taxon>
        <taxon>Agaricineae</taxon>
        <taxon>Agaricaceae</taxon>
        <taxon>Leucocoprinus</taxon>
    </lineage>
</organism>
<reference evidence="6 7" key="1">
    <citation type="journal article" date="2020" name="ISME J.">
        <title>Uncovering the hidden diversity of litter-decomposition mechanisms in mushroom-forming fungi.</title>
        <authorList>
            <person name="Floudas D."/>
            <person name="Bentzer J."/>
            <person name="Ahren D."/>
            <person name="Johansson T."/>
            <person name="Persson P."/>
            <person name="Tunlid A."/>
        </authorList>
    </citation>
    <scope>NUCLEOTIDE SEQUENCE [LARGE SCALE GENOMIC DNA]</scope>
    <source>
        <strain evidence="6 7">CBS 146.42</strain>
    </source>
</reference>
<evidence type="ECO:0000313" key="6">
    <source>
        <dbReference type="EMBL" id="KAF5346887.1"/>
    </source>
</evidence>
<dbReference type="OrthoDB" id="341421at2759"/>
<dbReference type="SUPFAM" id="SSF144232">
    <property type="entry name" value="HIT/MYND zinc finger-like"/>
    <property type="match status" value="1"/>
</dbReference>
<dbReference type="InterPro" id="IPR002893">
    <property type="entry name" value="Znf_MYND"/>
</dbReference>
<evidence type="ECO:0000256" key="3">
    <source>
        <dbReference type="ARBA" id="ARBA00022833"/>
    </source>
</evidence>